<dbReference type="InParanoid" id="A7RG78"/>
<evidence type="ECO:0000313" key="5">
    <source>
        <dbReference type="EMBL" id="EDO49481.1"/>
    </source>
</evidence>
<feature type="compositionally biased region" description="Basic and acidic residues" evidence="3">
    <location>
        <begin position="388"/>
        <end position="414"/>
    </location>
</feature>
<feature type="compositionally biased region" description="Gly residues" evidence="3">
    <location>
        <begin position="595"/>
        <end position="608"/>
    </location>
</feature>
<feature type="compositionally biased region" description="Basic and acidic residues" evidence="3">
    <location>
        <begin position="449"/>
        <end position="527"/>
    </location>
</feature>
<feature type="compositionally biased region" description="Basic and acidic residues" evidence="3">
    <location>
        <begin position="637"/>
        <end position="657"/>
    </location>
</feature>
<organism evidence="5 6">
    <name type="scientific">Nematostella vectensis</name>
    <name type="common">Starlet sea anemone</name>
    <dbReference type="NCBI Taxonomy" id="45351"/>
    <lineage>
        <taxon>Eukaryota</taxon>
        <taxon>Metazoa</taxon>
        <taxon>Cnidaria</taxon>
        <taxon>Anthozoa</taxon>
        <taxon>Hexacorallia</taxon>
        <taxon>Actiniaria</taxon>
        <taxon>Edwardsiidae</taxon>
        <taxon>Nematostella</taxon>
    </lineage>
</organism>
<keyword evidence="1 2" id="KW-0694">RNA-binding</keyword>
<evidence type="ECO:0000256" key="2">
    <source>
        <dbReference type="PROSITE-ProRule" id="PRU00176"/>
    </source>
</evidence>
<feature type="compositionally biased region" description="Acidic residues" evidence="3">
    <location>
        <begin position="675"/>
        <end position="687"/>
    </location>
</feature>
<feature type="domain" description="RRM" evidence="4">
    <location>
        <begin position="103"/>
        <end position="179"/>
    </location>
</feature>
<dbReference type="FunFam" id="3.30.70.330:FF:001803">
    <property type="match status" value="1"/>
</dbReference>
<dbReference type="eggNOG" id="KOG0118">
    <property type="taxonomic scope" value="Eukaryota"/>
</dbReference>
<evidence type="ECO:0000256" key="1">
    <source>
        <dbReference type="ARBA" id="ARBA00022884"/>
    </source>
</evidence>
<name>A7RG78_NEMVE</name>
<dbReference type="CDD" id="cd12402">
    <property type="entry name" value="RRM_eIF4B"/>
    <property type="match status" value="1"/>
</dbReference>
<dbReference type="OrthoDB" id="1748655at2759"/>
<evidence type="ECO:0000256" key="3">
    <source>
        <dbReference type="SAM" id="MobiDB-lite"/>
    </source>
</evidence>
<feature type="compositionally biased region" description="Basic and acidic residues" evidence="3">
    <location>
        <begin position="422"/>
        <end position="432"/>
    </location>
</feature>
<dbReference type="InterPro" id="IPR033107">
    <property type="entry name" value="EIF-4B_RRM"/>
</dbReference>
<dbReference type="PROSITE" id="PS50102">
    <property type="entry name" value="RRM"/>
    <property type="match status" value="1"/>
</dbReference>
<feature type="compositionally biased region" description="Basic and acidic residues" evidence="3">
    <location>
        <begin position="62"/>
        <end position="75"/>
    </location>
</feature>
<feature type="compositionally biased region" description="Basic and acidic residues" evidence="3">
    <location>
        <begin position="188"/>
        <end position="332"/>
    </location>
</feature>
<dbReference type="SUPFAM" id="SSF54928">
    <property type="entry name" value="RNA-binding domain, RBD"/>
    <property type="match status" value="1"/>
</dbReference>
<proteinExistence type="predicted"/>
<dbReference type="GO" id="GO:0034057">
    <property type="term" value="F:RNA strand-exchange activity"/>
    <property type="evidence" value="ECO:0000318"/>
    <property type="project" value="GO_Central"/>
</dbReference>
<dbReference type="GO" id="GO:0043024">
    <property type="term" value="F:ribosomal small subunit binding"/>
    <property type="evidence" value="ECO:0000318"/>
    <property type="project" value="GO_Central"/>
</dbReference>
<dbReference type="InterPro" id="IPR000504">
    <property type="entry name" value="RRM_dom"/>
</dbReference>
<sequence>MADTGKKGKKKKGKTLNLTEFLSDGSSQPALPTASQGASHGNSPFRSSSWADEADGSLNMDGDIKWHDDSRRSVMDRAALPTAPRSSRPTEVDLSKIPDNPPFTAFLGNLPYDVEREDILEFFSSVKITAVRLPQDMGGGRAKGFGYAEFEDKASLIQALDLNNESLRGRKVRVDIAGHQQGGGGSDSRSDRRREGPDVFDTDWRSRPDPNPPREENGYSREDPFDRPRQDPRDSGFGRSHDGGFHEDRYRGSREGRNGGSREDSYGGPREGRYGGSREDHYGGSREDRYAGYGGDRYREDRGFGGGRDRYYDRRYDNNRYDSLNDSRRTGDRGYNGYRSPDDYYDRRGRDRGYDGRERDARYSSRGDSFGDKGESSWRSDGGGEFGGRGDRDRSDRYDDHGADRRDAPKERPRLQLQPRTKPPEETKEAPAESRSSAIFGGAKPVDTTSKEREIEEKLAKARLEEARQKEERERHNERDEWKRAGGEHRGRRDSNRSSDGDKQHPRRDSEKSTEDRVRRISADEAKPPTSKSSPQETPAPAVNVWAKRMEAQKGGLPDDGSATADKADAQPLSPTGVQCKARVPARSEAEGRDGPGSAGRGRGGARGGRGRGRGRGDHINKGVRPNASKDSTVGGAKEERKERKERRPAEPKKIGEDSAPVFHQQSKFSLLLGDEADADEQEEEES</sequence>
<protein>
    <recommendedName>
        <fullName evidence="4">RRM domain-containing protein</fullName>
    </recommendedName>
</protein>
<dbReference type="Proteomes" id="UP000001593">
    <property type="component" value="Unassembled WGS sequence"/>
</dbReference>
<dbReference type="SMART" id="SM00360">
    <property type="entry name" value="RRM"/>
    <property type="match status" value="1"/>
</dbReference>
<dbReference type="AlphaFoldDB" id="A7RG78"/>
<dbReference type="STRING" id="45351.A7RG78"/>
<dbReference type="InterPro" id="IPR012677">
    <property type="entry name" value="Nucleotide-bd_a/b_plait_sf"/>
</dbReference>
<dbReference type="GO" id="GO:0033592">
    <property type="term" value="F:RNA strand annealing activity"/>
    <property type="evidence" value="ECO:0000318"/>
    <property type="project" value="GO_Central"/>
</dbReference>
<reference evidence="5 6" key="1">
    <citation type="journal article" date="2007" name="Science">
        <title>Sea anemone genome reveals ancestral eumetazoan gene repertoire and genomic organization.</title>
        <authorList>
            <person name="Putnam N.H."/>
            <person name="Srivastava M."/>
            <person name="Hellsten U."/>
            <person name="Dirks B."/>
            <person name="Chapman J."/>
            <person name="Salamov A."/>
            <person name="Terry A."/>
            <person name="Shapiro H."/>
            <person name="Lindquist E."/>
            <person name="Kapitonov V.V."/>
            <person name="Jurka J."/>
            <person name="Genikhovich G."/>
            <person name="Grigoriev I.V."/>
            <person name="Lucas S.M."/>
            <person name="Steele R.E."/>
            <person name="Finnerty J.R."/>
            <person name="Technau U."/>
            <person name="Martindale M.Q."/>
            <person name="Rokhsar D.S."/>
        </authorList>
    </citation>
    <scope>NUCLEOTIDE SEQUENCE [LARGE SCALE GENOMIC DNA]</scope>
    <source>
        <strain evidence="6">CH2 X CH6</strain>
    </source>
</reference>
<dbReference type="KEGG" id="nve:5521655"/>
<dbReference type="HOGENOM" id="CLU_031798_0_0_1"/>
<dbReference type="Gene3D" id="3.30.70.330">
    <property type="match status" value="1"/>
</dbReference>
<feature type="compositionally biased region" description="Polar residues" evidence="3">
    <location>
        <begin position="16"/>
        <end position="50"/>
    </location>
</feature>
<dbReference type="PANTHER" id="PTHR23236">
    <property type="entry name" value="EUKARYOTIC TRANSLATION INITIATION FACTOR 4B/4H"/>
    <property type="match status" value="1"/>
</dbReference>
<dbReference type="OMA" id="WTTVPNK"/>
<dbReference type="InterPro" id="IPR035979">
    <property type="entry name" value="RBD_domain_sf"/>
</dbReference>
<dbReference type="EMBL" id="DS469509">
    <property type="protein sequence ID" value="EDO49481.1"/>
    <property type="molecule type" value="Genomic_DNA"/>
</dbReference>
<evidence type="ECO:0000259" key="4">
    <source>
        <dbReference type="PROSITE" id="PS50102"/>
    </source>
</evidence>
<feature type="region of interest" description="Disordered" evidence="3">
    <location>
        <begin position="173"/>
        <end position="687"/>
    </location>
</feature>
<feature type="compositionally biased region" description="Basic and acidic residues" evidence="3">
    <location>
        <begin position="340"/>
        <end position="378"/>
    </location>
</feature>
<dbReference type="PANTHER" id="PTHR23236:SF2">
    <property type="entry name" value="EUKARYOTIC TRANSLATION INITIATION FACTOR 4B"/>
    <property type="match status" value="1"/>
</dbReference>
<dbReference type="GO" id="GO:0001731">
    <property type="term" value="P:formation of translation preinitiation complex"/>
    <property type="evidence" value="ECO:0000318"/>
    <property type="project" value="GO_Central"/>
</dbReference>
<gene>
    <name evidence="5" type="ORF">NEMVEDRAFT_v1g238031</name>
</gene>
<keyword evidence="6" id="KW-1185">Reference proteome</keyword>
<evidence type="ECO:0000313" key="6">
    <source>
        <dbReference type="Proteomes" id="UP000001593"/>
    </source>
</evidence>
<accession>A7RG78</accession>
<dbReference type="GO" id="GO:0097010">
    <property type="term" value="P:eukaryotic translation initiation factor 4F complex assembly"/>
    <property type="evidence" value="ECO:0000318"/>
    <property type="project" value="GO_Central"/>
</dbReference>
<dbReference type="Pfam" id="PF00076">
    <property type="entry name" value="RRM_1"/>
    <property type="match status" value="1"/>
</dbReference>
<feature type="region of interest" description="Disordered" evidence="3">
    <location>
        <begin position="1"/>
        <end position="98"/>
    </location>
</feature>